<reference evidence="1" key="1">
    <citation type="submission" date="2021-03" db="EMBL/GenBank/DDBJ databases">
        <title>Draft genome sequence of rust myrtle Austropuccinia psidii MF-1, a brazilian biotype.</title>
        <authorList>
            <person name="Quecine M.C."/>
            <person name="Pachon D.M.R."/>
            <person name="Bonatelli M.L."/>
            <person name="Correr F.H."/>
            <person name="Franceschini L.M."/>
            <person name="Leite T.F."/>
            <person name="Margarido G.R.A."/>
            <person name="Almeida C.A."/>
            <person name="Ferrarezi J.A."/>
            <person name="Labate C.A."/>
        </authorList>
    </citation>
    <scope>NUCLEOTIDE SEQUENCE</scope>
    <source>
        <strain evidence="1">MF-1</strain>
    </source>
</reference>
<sequence length="237" mass="27200">MIKIQEPSRPCEILHTDWVAGLPPGGDRSYNACLVIVDRLNRVRRFCEYGFEFEDCDVFPHDCCTLLPELKLAYKTSIHASANKTPAILEKGWNPKLPQYSLRKYVVESYPTDARFKAMLEKTRKHAVRCMEDSFAYAKDKWDKSHPTPDFKVGVLVLVSTTNFNNIKGCKELKDSFEGPFALKALDEENFFEVELSEKLSNKHPTFPLSLINPYKSSDAEKFPLRNRVPQVIPPIK</sequence>
<evidence type="ECO:0000313" key="1">
    <source>
        <dbReference type="EMBL" id="MBW0516165.1"/>
    </source>
</evidence>
<dbReference type="AlphaFoldDB" id="A0A9Q3E558"/>
<dbReference type="Proteomes" id="UP000765509">
    <property type="component" value="Unassembled WGS sequence"/>
</dbReference>
<dbReference type="OrthoDB" id="2595244at2759"/>
<accession>A0A9Q3E558</accession>
<comment type="caution">
    <text evidence="1">The sequence shown here is derived from an EMBL/GenBank/DDBJ whole genome shotgun (WGS) entry which is preliminary data.</text>
</comment>
<organism evidence="1 2">
    <name type="scientific">Austropuccinia psidii MF-1</name>
    <dbReference type="NCBI Taxonomy" id="1389203"/>
    <lineage>
        <taxon>Eukaryota</taxon>
        <taxon>Fungi</taxon>
        <taxon>Dikarya</taxon>
        <taxon>Basidiomycota</taxon>
        <taxon>Pucciniomycotina</taxon>
        <taxon>Pucciniomycetes</taxon>
        <taxon>Pucciniales</taxon>
        <taxon>Sphaerophragmiaceae</taxon>
        <taxon>Austropuccinia</taxon>
    </lineage>
</organism>
<name>A0A9Q3E558_9BASI</name>
<keyword evidence="2" id="KW-1185">Reference proteome</keyword>
<protein>
    <submittedName>
        <fullName evidence="1">Uncharacterized protein</fullName>
    </submittedName>
</protein>
<gene>
    <name evidence="1" type="ORF">O181_055880</name>
</gene>
<evidence type="ECO:0000313" key="2">
    <source>
        <dbReference type="Proteomes" id="UP000765509"/>
    </source>
</evidence>
<dbReference type="EMBL" id="AVOT02025089">
    <property type="protein sequence ID" value="MBW0516165.1"/>
    <property type="molecule type" value="Genomic_DNA"/>
</dbReference>
<proteinExistence type="predicted"/>